<name>A0A6J7X0A7_9CAUD</name>
<evidence type="ECO:0000313" key="2">
    <source>
        <dbReference type="EMBL" id="CAB5223798.1"/>
    </source>
</evidence>
<proteinExistence type="predicted"/>
<protein>
    <recommendedName>
        <fullName evidence="3">Phage tail tape measure protein</fullName>
    </recommendedName>
</protein>
<gene>
    <name evidence="2" type="ORF">UFOVP737_7</name>
</gene>
<feature type="coiled-coil region" evidence="1">
    <location>
        <begin position="306"/>
        <end position="345"/>
    </location>
</feature>
<keyword evidence="1" id="KW-0175">Coiled coil</keyword>
<evidence type="ECO:0008006" key="3">
    <source>
        <dbReference type="Google" id="ProtNLM"/>
    </source>
</evidence>
<accession>A0A6J7X0A7</accession>
<evidence type="ECO:0000256" key="1">
    <source>
        <dbReference type="SAM" id="Coils"/>
    </source>
</evidence>
<reference evidence="2" key="1">
    <citation type="submission" date="2020-05" db="EMBL/GenBank/DDBJ databases">
        <authorList>
            <person name="Chiriac C."/>
            <person name="Salcher M."/>
            <person name="Ghai R."/>
            <person name="Kavagutti S V."/>
        </authorList>
    </citation>
    <scope>NUCLEOTIDE SEQUENCE</scope>
</reference>
<dbReference type="EMBL" id="LR798329">
    <property type="protein sequence ID" value="CAB5223798.1"/>
    <property type="molecule type" value="Genomic_DNA"/>
</dbReference>
<sequence length="541" mass="57095">MSNVAINIAAEFTGKKAFKQAETATQKLTGNVKKLAGAVGIAFGANAILAYSKASVKAFAQDEAAALRLNRAVENLGIGFANPEIADYIANLEKSAAIADDVLRPAFQGLLTTTGSLAQSQKLLNDAITISRASGIDLATVTEDLGKGYIGITRGLAKYNTGLTRAELNTKSFSEILGIVLNRSAGAAEDYLTTTSYKMEVLSIATGNASEIIGEGLIDALARLGGGTEASDAAKAIETLAKAFNFVTLSIGTAGGGLTSVLRNLKNLPKNIFEGFVGKQGGINFTAPQKPKATVSLSEKKQQEALAALEAAAIKRQKELNALKNKQLETQKRLAADKLKQAALDKAALVLAQGKKVFDEEGIQLAAAAQGKLTEEERVRIALKKDIYDLEAAINEENLSAAARLSNSIVDNARKLSSLRGDMIGLGSVPNPFTEWLSTLQQMATEFAKLANMPVANKILSDVPENAGGMNKPNYGPLDVPLNFGQFQLGERDTMRAYQQTSVTVNVAGSISTERDIVSAITQGLYAQQAAGTPVNYSSVY</sequence>
<organism evidence="2">
    <name type="scientific">uncultured Caudovirales phage</name>
    <dbReference type="NCBI Taxonomy" id="2100421"/>
    <lineage>
        <taxon>Viruses</taxon>
        <taxon>Duplodnaviria</taxon>
        <taxon>Heunggongvirae</taxon>
        <taxon>Uroviricota</taxon>
        <taxon>Caudoviricetes</taxon>
        <taxon>Peduoviridae</taxon>
        <taxon>Maltschvirus</taxon>
        <taxon>Maltschvirus maltsch</taxon>
    </lineage>
</organism>